<comment type="caution">
    <text evidence="8">The sequence shown here is derived from an EMBL/GenBank/DDBJ whole genome shotgun (WGS) entry which is preliminary data.</text>
</comment>
<dbReference type="Pfam" id="PF00190">
    <property type="entry name" value="Cupin_1"/>
    <property type="match status" value="1"/>
</dbReference>
<comment type="similarity">
    <text evidence="2">Belongs to the germin family.</text>
</comment>
<dbReference type="Proteomes" id="UP001157974">
    <property type="component" value="Unassembled WGS sequence"/>
</dbReference>
<proteinExistence type="inferred from homology"/>
<evidence type="ECO:0000256" key="6">
    <source>
        <dbReference type="SAM" id="SignalP"/>
    </source>
</evidence>
<keyword evidence="9" id="KW-1185">Reference proteome</keyword>
<feature type="signal peptide" evidence="6">
    <location>
        <begin position="1"/>
        <end position="23"/>
    </location>
</feature>
<dbReference type="InterPro" id="IPR001929">
    <property type="entry name" value="Germin"/>
</dbReference>
<keyword evidence="6" id="KW-0732">Signal</keyword>
<dbReference type="EMBL" id="JAMWBK010000011">
    <property type="protein sequence ID" value="KAJ8901244.1"/>
    <property type="molecule type" value="Genomic_DNA"/>
</dbReference>
<keyword evidence="3" id="KW-0964">Secreted</keyword>
<evidence type="ECO:0000256" key="5">
    <source>
        <dbReference type="ARBA" id="ARBA00023211"/>
    </source>
</evidence>
<comment type="subcellular location">
    <subcellularLocation>
        <location evidence="1">Secreted</location>
    </subcellularLocation>
</comment>
<dbReference type="InterPro" id="IPR014710">
    <property type="entry name" value="RmlC-like_jellyroll"/>
</dbReference>
<dbReference type="CDD" id="cd02241">
    <property type="entry name" value="cupin_OxOx"/>
    <property type="match status" value="1"/>
</dbReference>
<gene>
    <name evidence="8" type="ORF">NDN08_007093</name>
</gene>
<dbReference type="SMART" id="SM00835">
    <property type="entry name" value="Cupin_1"/>
    <property type="match status" value="1"/>
</dbReference>
<evidence type="ECO:0000256" key="1">
    <source>
        <dbReference type="ARBA" id="ARBA00004613"/>
    </source>
</evidence>
<dbReference type="GO" id="GO:0030145">
    <property type="term" value="F:manganese ion binding"/>
    <property type="evidence" value="ECO:0007669"/>
    <property type="project" value="InterPro"/>
</dbReference>
<dbReference type="InterPro" id="IPR011051">
    <property type="entry name" value="RmlC_Cupin_sf"/>
</dbReference>
<sequence>MKTGFGGAIFTIIGSLFLQSVCAHPLTALEKRIDDNPYDSDFVLNLANVSATDNGLGAKIQGGAVDQFHALDGLRISNSMFTLDACGMNLPHIHPRATEEIYVMAGTNLTCGFSEENGGRTIMNTISQGWNAVFPMGLPHFQINNSCEEVRFLSSLSHEDPGVITLPDRILGFPDNVLQTAFNIGHYGNGTDQFKAKIDMREIQKKCLQTCKHSTPPHNSTAYNTTTTWH</sequence>
<dbReference type="PANTHER" id="PTHR31238">
    <property type="entry name" value="GERMIN-LIKE PROTEIN SUBFAMILY 3 MEMBER 3"/>
    <property type="match status" value="1"/>
</dbReference>
<dbReference type="GO" id="GO:0005576">
    <property type="term" value="C:extracellular region"/>
    <property type="evidence" value="ECO:0007669"/>
    <property type="project" value="UniProtKB-SubCell"/>
</dbReference>
<evidence type="ECO:0000256" key="2">
    <source>
        <dbReference type="ARBA" id="ARBA00007456"/>
    </source>
</evidence>
<evidence type="ECO:0000313" key="8">
    <source>
        <dbReference type="EMBL" id="KAJ8901244.1"/>
    </source>
</evidence>
<accession>A0AAV8UFL7</accession>
<keyword evidence="5" id="KW-0464">Manganese</keyword>
<evidence type="ECO:0000256" key="4">
    <source>
        <dbReference type="ARBA" id="ARBA00022723"/>
    </source>
</evidence>
<dbReference type="Gene3D" id="2.60.120.10">
    <property type="entry name" value="Jelly Rolls"/>
    <property type="match status" value="1"/>
</dbReference>
<evidence type="ECO:0000259" key="7">
    <source>
        <dbReference type="SMART" id="SM00835"/>
    </source>
</evidence>
<protein>
    <recommendedName>
        <fullName evidence="7">Cupin type-1 domain-containing protein</fullName>
    </recommendedName>
</protein>
<feature type="chain" id="PRO_5043507834" description="Cupin type-1 domain-containing protein" evidence="6">
    <location>
        <begin position="24"/>
        <end position="230"/>
    </location>
</feature>
<dbReference type="SUPFAM" id="SSF51182">
    <property type="entry name" value="RmlC-like cupins"/>
    <property type="match status" value="1"/>
</dbReference>
<name>A0AAV8UFL7_9RHOD</name>
<reference evidence="8 9" key="1">
    <citation type="journal article" date="2023" name="Nat. Commun.">
        <title>Origin of minicircular mitochondrial genomes in red algae.</title>
        <authorList>
            <person name="Lee Y."/>
            <person name="Cho C.H."/>
            <person name="Lee Y.M."/>
            <person name="Park S.I."/>
            <person name="Yang J.H."/>
            <person name="West J.A."/>
            <person name="Bhattacharya D."/>
            <person name="Yoon H.S."/>
        </authorList>
    </citation>
    <scope>NUCLEOTIDE SEQUENCE [LARGE SCALE GENOMIC DNA]</scope>
    <source>
        <strain evidence="8 9">CCMP1338</strain>
        <tissue evidence="8">Whole cell</tissue>
    </source>
</reference>
<keyword evidence="4" id="KW-0479">Metal-binding</keyword>
<feature type="domain" description="Cupin type-1" evidence="7">
    <location>
        <begin position="44"/>
        <end position="204"/>
    </location>
</feature>
<evidence type="ECO:0000313" key="9">
    <source>
        <dbReference type="Proteomes" id="UP001157974"/>
    </source>
</evidence>
<dbReference type="PRINTS" id="PR00325">
    <property type="entry name" value="GERMIN"/>
</dbReference>
<organism evidence="8 9">
    <name type="scientific">Rhodosorus marinus</name>
    <dbReference type="NCBI Taxonomy" id="101924"/>
    <lineage>
        <taxon>Eukaryota</taxon>
        <taxon>Rhodophyta</taxon>
        <taxon>Stylonematophyceae</taxon>
        <taxon>Stylonematales</taxon>
        <taxon>Stylonemataceae</taxon>
        <taxon>Rhodosorus</taxon>
    </lineage>
</organism>
<dbReference type="AlphaFoldDB" id="A0AAV8UFL7"/>
<evidence type="ECO:0000256" key="3">
    <source>
        <dbReference type="ARBA" id="ARBA00022525"/>
    </source>
</evidence>
<dbReference type="InterPro" id="IPR006045">
    <property type="entry name" value="Cupin_1"/>
</dbReference>